<evidence type="ECO:0000313" key="2">
    <source>
        <dbReference type="Proteomes" id="UP000254794"/>
    </source>
</evidence>
<dbReference type="InterPro" id="IPR020568">
    <property type="entry name" value="Ribosomal_Su5_D2-typ_SF"/>
</dbReference>
<sequence>MKWQIPAKTFLVGEYAALIQAPAIILTTKPCFELTLEIKEHSLVHPASPAGLFWLKYKKSLNQLHWFDPYKGCGGLGASSAQFIGAYLALCYLENKPLDGHDLLNAYYEHAWNGQGVKPSGYDIIAQAQRGCVYIDRLTKTIHCYDWVFKDISFILLHTGSKVATHCHLQEVKLPSRLTSLKSIVENAQLVFQQGDSHKLITVINSYQQELIALNLVAPTTLELLKFFKADPNILTVKGCGALGMDILLLIVARDKLVSIVNTLKKDWLVLATSEELYDGEKLFEIM</sequence>
<evidence type="ECO:0000313" key="1">
    <source>
        <dbReference type="EMBL" id="STX50797.1"/>
    </source>
</evidence>
<dbReference type="Gene3D" id="3.30.230.120">
    <property type="match status" value="1"/>
</dbReference>
<name>A0A378JIC4_9GAMM</name>
<protein>
    <submittedName>
        <fullName evidence="1">Mevalonate kinase</fullName>
    </submittedName>
</protein>
<keyword evidence="2" id="KW-1185">Reference proteome</keyword>
<dbReference type="Proteomes" id="UP000254794">
    <property type="component" value="Unassembled WGS sequence"/>
</dbReference>
<dbReference type="SUPFAM" id="SSF54211">
    <property type="entry name" value="Ribosomal protein S5 domain 2-like"/>
    <property type="match status" value="1"/>
</dbReference>
<dbReference type="OrthoDB" id="5652956at2"/>
<keyword evidence="1" id="KW-0808">Transferase</keyword>
<organism evidence="1 2">
    <name type="scientific">Legionella busanensis</name>
    <dbReference type="NCBI Taxonomy" id="190655"/>
    <lineage>
        <taxon>Bacteria</taxon>
        <taxon>Pseudomonadati</taxon>
        <taxon>Pseudomonadota</taxon>
        <taxon>Gammaproteobacteria</taxon>
        <taxon>Legionellales</taxon>
        <taxon>Legionellaceae</taxon>
        <taxon>Legionella</taxon>
    </lineage>
</organism>
<dbReference type="AlphaFoldDB" id="A0A378JIC4"/>
<reference evidence="1 2" key="1">
    <citation type="submission" date="2018-06" db="EMBL/GenBank/DDBJ databases">
        <authorList>
            <consortium name="Pathogen Informatics"/>
            <person name="Doyle S."/>
        </authorList>
    </citation>
    <scope>NUCLEOTIDE SEQUENCE [LARGE SCALE GENOMIC DNA]</scope>
    <source>
        <strain evidence="1 2">NCTC13316</strain>
    </source>
</reference>
<keyword evidence="1" id="KW-0418">Kinase</keyword>
<dbReference type="RefSeq" id="WP_115330482.1">
    <property type="nucleotide sequence ID" value="NZ_CAAAHP010000007.1"/>
</dbReference>
<accession>A0A378JIC4</accession>
<proteinExistence type="predicted"/>
<gene>
    <name evidence="1" type="ORF">NCTC13316_00885</name>
</gene>
<dbReference type="EMBL" id="UGOD01000001">
    <property type="protein sequence ID" value="STX50797.1"/>
    <property type="molecule type" value="Genomic_DNA"/>
</dbReference>
<dbReference type="GO" id="GO:0016301">
    <property type="term" value="F:kinase activity"/>
    <property type="evidence" value="ECO:0007669"/>
    <property type="project" value="UniProtKB-KW"/>
</dbReference>